<reference evidence="1" key="1">
    <citation type="submission" date="2021-02" db="EMBL/GenBank/DDBJ databases">
        <authorList>
            <person name="Dougan E. K."/>
            <person name="Rhodes N."/>
            <person name="Thang M."/>
            <person name="Chan C."/>
        </authorList>
    </citation>
    <scope>NUCLEOTIDE SEQUENCE</scope>
</reference>
<gene>
    <name evidence="1" type="ORF">SNAT2548_LOCUS19286</name>
</gene>
<comment type="caution">
    <text evidence="1">The sequence shown here is derived from an EMBL/GenBank/DDBJ whole genome shotgun (WGS) entry which is preliminary data.</text>
</comment>
<dbReference type="Proteomes" id="UP000604046">
    <property type="component" value="Unassembled WGS sequence"/>
</dbReference>
<evidence type="ECO:0000313" key="2">
    <source>
        <dbReference type="Proteomes" id="UP000604046"/>
    </source>
</evidence>
<sequence length="112" mass="12613">MLEMCHHRETSLSAANCALQALPHLDILWCMPWTCDWERLAAPGAIGVSDSAHSDPTFPRRPGWHPFLRYLMPARATAGAARRQQLDTWGTTQAETIRDPKVRMRCSLICSP</sequence>
<name>A0A812PV78_9DINO</name>
<dbReference type="EMBL" id="CAJNDS010002172">
    <property type="protein sequence ID" value="CAE7359649.1"/>
    <property type="molecule type" value="Genomic_DNA"/>
</dbReference>
<evidence type="ECO:0000313" key="1">
    <source>
        <dbReference type="EMBL" id="CAE7359649.1"/>
    </source>
</evidence>
<dbReference type="AlphaFoldDB" id="A0A812PV78"/>
<organism evidence="1 2">
    <name type="scientific">Symbiodinium natans</name>
    <dbReference type="NCBI Taxonomy" id="878477"/>
    <lineage>
        <taxon>Eukaryota</taxon>
        <taxon>Sar</taxon>
        <taxon>Alveolata</taxon>
        <taxon>Dinophyceae</taxon>
        <taxon>Suessiales</taxon>
        <taxon>Symbiodiniaceae</taxon>
        <taxon>Symbiodinium</taxon>
    </lineage>
</organism>
<protein>
    <submittedName>
        <fullName evidence="1">Uncharacterized protein</fullName>
    </submittedName>
</protein>
<accession>A0A812PV78</accession>
<keyword evidence="2" id="KW-1185">Reference proteome</keyword>
<proteinExistence type="predicted"/>